<sequence>MKDIELAKKHLLENNLSLVIVKDGKVVVEKNERGIKPLFMAVLEKKDTIDGGVLADKVIGKAAAMLSVKANLKCIYTKMISENAIEVLKDNNISFEYDLKVPYIMNRTKTDSCPVEKMAKDEENVEHLIKKIKNFLKI</sequence>
<dbReference type="InterPro" id="IPR037081">
    <property type="entry name" value="Hyp_TM1506"/>
</dbReference>
<dbReference type="Pfam" id="PF08973">
    <property type="entry name" value="TM1506"/>
    <property type="match status" value="1"/>
</dbReference>
<dbReference type="InterPro" id="IPR016193">
    <property type="entry name" value="Cytidine_deaminase-like"/>
</dbReference>
<evidence type="ECO:0000313" key="1">
    <source>
        <dbReference type="EMBL" id="MCY6371346.1"/>
    </source>
</evidence>
<dbReference type="Gene3D" id="3.40.140.30">
    <property type="entry name" value="Hypothetical protein TM1506"/>
    <property type="match status" value="1"/>
</dbReference>
<dbReference type="Proteomes" id="UP001079657">
    <property type="component" value="Unassembled WGS sequence"/>
</dbReference>
<evidence type="ECO:0000313" key="2">
    <source>
        <dbReference type="Proteomes" id="UP001079657"/>
    </source>
</evidence>
<comment type="caution">
    <text evidence="1">The sequence shown here is derived from an EMBL/GenBank/DDBJ whole genome shotgun (WGS) entry which is preliminary data.</text>
</comment>
<dbReference type="EMBL" id="JAPQES010000004">
    <property type="protein sequence ID" value="MCY6371346.1"/>
    <property type="molecule type" value="Genomic_DNA"/>
</dbReference>
<dbReference type="InterPro" id="IPR015067">
    <property type="entry name" value="DUF1893_TM1506-like"/>
</dbReference>
<dbReference type="RefSeq" id="WP_268050212.1">
    <property type="nucleotide sequence ID" value="NZ_JAPQES010000004.1"/>
</dbReference>
<reference evidence="1" key="1">
    <citation type="submission" date="2022-12" db="EMBL/GenBank/DDBJ databases">
        <authorList>
            <person name="Wang J."/>
        </authorList>
    </citation>
    <scope>NUCLEOTIDE SEQUENCE</scope>
    <source>
        <strain evidence="1">HY-42-06</strain>
    </source>
</reference>
<gene>
    <name evidence="1" type="ORF">OXH55_11920</name>
</gene>
<dbReference type="SUPFAM" id="SSF53927">
    <property type="entry name" value="Cytidine deaminase-like"/>
    <property type="match status" value="1"/>
</dbReference>
<organism evidence="1 2">
    <name type="scientific">Clostridium ganghwense</name>
    <dbReference type="NCBI Taxonomy" id="312089"/>
    <lineage>
        <taxon>Bacteria</taxon>
        <taxon>Bacillati</taxon>
        <taxon>Bacillota</taxon>
        <taxon>Clostridia</taxon>
        <taxon>Eubacteriales</taxon>
        <taxon>Clostridiaceae</taxon>
        <taxon>Clostridium</taxon>
    </lineage>
</organism>
<name>A0ABT4CQK9_9CLOT</name>
<proteinExistence type="predicted"/>
<protein>
    <submittedName>
        <fullName evidence="1">DUF1893 domain-containing protein</fullName>
    </submittedName>
</protein>
<accession>A0ABT4CQK9</accession>
<keyword evidence="2" id="KW-1185">Reference proteome</keyword>